<comment type="caution">
    <text evidence="1">The sequence shown here is derived from an EMBL/GenBank/DDBJ whole genome shotgun (WGS) entry which is preliminary data.</text>
</comment>
<dbReference type="Proteomes" id="UP000637074">
    <property type="component" value="Unassembled WGS sequence"/>
</dbReference>
<reference evidence="1 2" key="1">
    <citation type="journal article" date="2022" name="Int. J. Syst. Evol. Microbiol.">
        <title>Neobacillus kokaensis sp. nov., isolated from soil.</title>
        <authorList>
            <person name="Yuki K."/>
            <person name="Matsubara H."/>
            <person name="Yamaguchi S."/>
        </authorList>
    </citation>
    <scope>NUCLEOTIDE SEQUENCE [LARGE SCALE GENOMIC DNA]</scope>
    <source>
        <strain evidence="1 2">LOB 377</strain>
    </source>
</reference>
<dbReference type="EMBL" id="BNDS01000008">
    <property type="protein sequence ID" value="GHH98708.1"/>
    <property type="molecule type" value="Genomic_DNA"/>
</dbReference>
<gene>
    <name evidence="1" type="ORF">AM1BK_22510</name>
</gene>
<dbReference type="SUPFAM" id="SSF56784">
    <property type="entry name" value="HAD-like"/>
    <property type="match status" value="1"/>
</dbReference>
<protein>
    <submittedName>
        <fullName evidence="1">Uncharacterized protein</fullName>
    </submittedName>
</protein>
<accession>A0ABQ3N1A5</accession>
<evidence type="ECO:0000313" key="2">
    <source>
        <dbReference type="Proteomes" id="UP000637074"/>
    </source>
</evidence>
<evidence type="ECO:0000313" key="1">
    <source>
        <dbReference type="EMBL" id="GHH98708.1"/>
    </source>
</evidence>
<organism evidence="1 2">
    <name type="scientific">Neobacillus kokaensis</name>
    <dbReference type="NCBI Taxonomy" id="2759023"/>
    <lineage>
        <taxon>Bacteria</taxon>
        <taxon>Bacillati</taxon>
        <taxon>Bacillota</taxon>
        <taxon>Bacilli</taxon>
        <taxon>Bacillales</taxon>
        <taxon>Bacillaceae</taxon>
        <taxon>Neobacillus</taxon>
    </lineage>
</organism>
<keyword evidence="2" id="KW-1185">Reference proteome</keyword>
<dbReference type="InterPro" id="IPR036412">
    <property type="entry name" value="HAD-like_sf"/>
</dbReference>
<sequence>MLRHVGTGVAMGNAAEEIKVAADFVTGHHENDGLEFIERYLLKSYESIVV</sequence>
<proteinExistence type="predicted"/>
<dbReference type="InterPro" id="IPR023214">
    <property type="entry name" value="HAD_sf"/>
</dbReference>
<dbReference type="Pfam" id="PF08282">
    <property type="entry name" value="Hydrolase_3"/>
    <property type="match status" value="1"/>
</dbReference>
<name>A0ABQ3N1A5_9BACI</name>
<dbReference type="Gene3D" id="3.40.50.1000">
    <property type="entry name" value="HAD superfamily/HAD-like"/>
    <property type="match status" value="1"/>
</dbReference>